<protein>
    <submittedName>
        <fullName evidence="2">Prepilin-type N-terminal cleavage/methylation domain-containing protein</fullName>
    </submittedName>
</protein>
<keyword evidence="1" id="KW-1133">Transmembrane helix</keyword>
<dbReference type="RefSeq" id="WP_370595948.1">
    <property type="nucleotide sequence ID" value="NZ_JALBUR010000011.1"/>
</dbReference>
<dbReference type="PANTHER" id="PTHR30093">
    <property type="entry name" value="GENERAL SECRETION PATHWAY PROTEIN G"/>
    <property type="match status" value="1"/>
</dbReference>
<dbReference type="AlphaFoldDB" id="A0AB35U403"/>
<sequence>MRKKDIKGFTLAELLIVVAIIGVLVAISIPIFSKQLEKSRDAVTVANIRSAYTEAMTEYISPDPIDKNKKGNAYPSGWIGSGYHLWLNYKSGKINVIDVVIRIENTKTTAELNKMLQDSNLPFKVKASASSLPSGMYLLTFSFTDDGFSGTATLKDIPNYWKNLELSA</sequence>
<feature type="transmembrane region" description="Helical" evidence="1">
    <location>
        <begin position="12"/>
        <end position="32"/>
    </location>
</feature>
<dbReference type="EMBL" id="JALBUR010000011">
    <property type="protein sequence ID" value="MDX8419575.1"/>
    <property type="molecule type" value="Genomic_DNA"/>
</dbReference>
<dbReference type="InterPro" id="IPR012902">
    <property type="entry name" value="N_methyl_site"/>
</dbReference>
<name>A0AB35U403_9FIRM</name>
<proteinExistence type="predicted"/>
<evidence type="ECO:0000256" key="1">
    <source>
        <dbReference type="SAM" id="Phobius"/>
    </source>
</evidence>
<reference evidence="2 3" key="1">
    <citation type="submission" date="2022-03" db="EMBL/GenBank/DDBJ databases">
        <title>Novel taxa within the pig intestine.</title>
        <authorList>
            <person name="Wylensek D."/>
            <person name="Bishof K."/>
            <person name="Afrizal A."/>
            <person name="Clavel T."/>
        </authorList>
    </citation>
    <scope>NUCLEOTIDE SEQUENCE [LARGE SCALE GENOMIC DNA]</scope>
    <source>
        <strain evidence="2 3">CLA-KB-P133</strain>
    </source>
</reference>
<evidence type="ECO:0000313" key="3">
    <source>
        <dbReference type="Proteomes" id="UP001286174"/>
    </source>
</evidence>
<gene>
    <name evidence="2" type="ORF">MOZ60_05665</name>
</gene>
<dbReference type="Proteomes" id="UP001286174">
    <property type="component" value="Unassembled WGS sequence"/>
</dbReference>
<keyword evidence="1" id="KW-0472">Membrane</keyword>
<keyword evidence="1" id="KW-0812">Transmembrane</keyword>
<accession>A0AB35U403</accession>
<dbReference type="Gene3D" id="3.30.700.10">
    <property type="entry name" value="Glycoprotein, Type 4 Pilin"/>
    <property type="match status" value="1"/>
</dbReference>
<dbReference type="NCBIfam" id="TIGR02532">
    <property type="entry name" value="IV_pilin_GFxxxE"/>
    <property type="match status" value="1"/>
</dbReference>
<evidence type="ECO:0000313" key="2">
    <source>
        <dbReference type="EMBL" id="MDX8419575.1"/>
    </source>
</evidence>
<dbReference type="InterPro" id="IPR045584">
    <property type="entry name" value="Pilin-like"/>
</dbReference>
<keyword evidence="3" id="KW-1185">Reference proteome</keyword>
<dbReference type="SUPFAM" id="SSF54523">
    <property type="entry name" value="Pili subunits"/>
    <property type="match status" value="1"/>
</dbReference>
<dbReference type="Pfam" id="PF07963">
    <property type="entry name" value="N_methyl"/>
    <property type="match status" value="1"/>
</dbReference>
<comment type="caution">
    <text evidence="2">The sequence shown here is derived from an EMBL/GenBank/DDBJ whole genome shotgun (WGS) entry which is preliminary data.</text>
</comment>
<organism evidence="2 3">
    <name type="scientific">Grylomicrobium aquisgranensis</name>
    <dbReference type="NCBI Taxonomy" id="2926318"/>
    <lineage>
        <taxon>Bacteria</taxon>
        <taxon>Bacillati</taxon>
        <taxon>Bacillota</taxon>
        <taxon>Erysipelotrichia</taxon>
        <taxon>Erysipelotrichales</taxon>
        <taxon>Erysipelotrichaceae</taxon>
        <taxon>Grylomicrobium</taxon>
    </lineage>
</organism>